<organism evidence="8 9">
    <name type="scientific">Paeniglutamicibacter sulfureus</name>
    <dbReference type="NCBI Taxonomy" id="43666"/>
    <lineage>
        <taxon>Bacteria</taxon>
        <taxon>Bacillati</taxon>
        <taxon>Actinomycetota</taxon>
        <taxon>Actinomycetes</taxon>
        <taxon>Micrococcales</taxon>
        <taxon>Micrococcaceae</taxon>
        <taxon>Paeniglutamicibacter</taxon>
    </lineage>
</organism>
<reference evidence="8 9" key="1">
    <citation type="submission" date="2023-07" db="EMBL/GenBank/DDBJ databases">
        <title>Sequencing the genomes of 1000 actinobacteria strains.</title>
        <authorList>
            <person name="Klenk H.-P."/>
        </authorList>
    </citation>
    <scope>NUCLEOTIDE SEQUENCE [LARGE SCALE GENOMIC DNA]</scope>
    <source>
        <strain evidence="8 9">DSM 20167</strain>
    </source>
</reference>
<keyword evidence="4 7" id="KW-0812">Transmembrane</keyword>
<evidence type="ECO:0000256" key="7">
    <source>
        <dbReference type="SAM" id="Phobius"/>
    </source>
</evidence>
<feature type="transmembrane region" description="Helical" evidence="7">
    <location>
        <begin position="28"/>
        <end position="51"/>
    </location>
</feature>
<accession>A0ABU2BNP9</accession>
<feature type="transmembrane region" description="Helical" evidence="7">
    <location>
        <begin position="6"/>
        <end position="21"/>
    </location>
</feature>
<evidence type="ECO:0000256" key="5">
    <source>
        <dbReference type="ARBA" id="ARBA00022989"/>
    </source>
</evidence>
<dbReference type="RefSeq" id="WP_310293042.1">
    <property type="nucleotide sequence ID" value="NZ_BAAAWO010000001.1"/>
</dbReference>
<keyword evidence="5 7" id="KW-1133">Transmembrane helix</keyword>
<comment type="caution">
    <text evidence="8">The sequence shown here is derived from an EMBL/GenBank/DDBJ whole genome shotgun (WGS) entry which is preliminary data.</text>
</comment>
<evidence type="ECO:0000256" key="1">
    <source>
        <dbReference type="ARBA" id="ARBA00004651"/>
    </source>
</evidence>
<evidence type="ECO:0000256" key="6">
    <source>
        <dbReference type="ARBA" id="ARBA00023136"/>
    </source>
</evidence>
<keyword evidence="6 7" id="KW-0472">Membrane</keyword>
<name>A0ABU2BNP9_9MICC</name>
<evidence type="ECO:0000313" key="9">
    <source>
        <dbReference type="Proteomes" id="UP001183817"/>
    </source>
</evidence>
<dbReference type="PANTHER" id="PTHR33884:SF3">
    <property type="entry name" value="UPF0410 PROTEIN YMGE"/>
    <property type="match status" value="1"/>
</dbReference>
<dbReference type="Proteomes" id="UP001183817">
    <property type="component" value="Unassembled WGS sequence"/>
</dbReference>
<sequence>MGLLGWIVLGLIVGALFKNIMPGRAHHGWTAALLLGVLGAVAGGWLAAMASGTGIGEFLNLRTWVPSILGAAVVAGTYGVIRQRRA</sequence>
<comment type="subcellular location">
    <subcellularLocation>
        <location evidence="1">Cell membrane</location>
        <topology evidence="1">Multi-pass membrane protein</topology>
    </subcellularLocation>
</comment>
<proteinExistence type="inferred from homology"/>
<keyword evidence="3" id="KW-1003">Cell membrane</keyword>
<evidence type="ECO:0000256" key="3">
    <source>
        <dbReference type="ARBA" id="ARBA00022475"/>
    </source>
</evidence>
<dbReference type="InterPro" id="IPR007341">
    <property type="entry name" value="Transgly_assoc"/>
</dbReference>
<comment type="similarity">
    <text evidence="2">Belongs to the UPF0410 family.</text>
</comment>
<feature type="transmembrane region" description="Helical" evidence="7">
    <location>
        <begin position="63"/>
        <end position="81"/>
    </location>
</feature>
<dbReference type="EMBL" id="JAVDYI010000001">
    <property type="protein sequence ID" value="MDR7360252.1"/>
    <property type="molecule type" value="Genomic_DNA"/>
</dbReference>
<evidence type="ECO:0000313" key="8">
    <source>
        <dbReference type="EMBL" id="MDR7360252.1"/>
    </source>
</evidence>
<dbReference type="PANTHER" id="PTHR33884">
    <property type="entry name" value="UPF0410 PROTEIN YMGE"/>
    <property type="match status" value="1"/>
</dbReference>
<gene>
    <name evidence="8" type="ORF">J2S64_003943</name>
</gene>
<protein>
    <submittedName>
        <fullName evidence="8">Membrane protein YeaQ/YmgE (Transglycosylase-associated protein family)</fullName>
    </submittedName>
</protein>
<evidence type="ECO:0000256" key="4">
    <source>
        <dbReference type="ARBA" id="ARBA00022692"/>
    </source>
</evidence>
<keyword evidence="9" id="KW-1185">Reference proteome</keyword>
<evidence type="ECO:0000256" key="2">
    <source>
        <dbReference type="ARBA" id="ARBA00011006"/>
    </source>
</evidence>